<dbReference type="InterPro" id="IPR029419">
    <property type="entry name" value="Arg_succ_lyase_C"/>
</dbReference>
<evidence type="ECO:0000256" key="9">
    <source>
        <dbReference type="ARBA" id="ARBA00023239"/>
    </source>
</evidence>
<dbReference type="Gene3D" id="1.20.200.10">
    <property type="entry name" value="Fumarase/aspartase (Central domain)"/>
    <property type="match status" value="1"/>
</dbReference>
<keyword evidence="9 10" id="KW-0456">Lyase</keyword>
<dbReference type="FunFam" id="1.10.40.30:FF:000001">
    <property type="entry name" value="Argininosuccinate lyase"/>
    <property type="match status" value="1"/>
</dbReference>
<dbReference type="FunFam" id="1.20.200.10:FF:000006">
    <property type="entry name" value="Argininosuccinate lyase"/>
    <property type="match status" value="1"/>
</dbReference>
<dbReference type="PRINTS" id="PR00149">
    <property type="entry name" value="FUMRATELYASE"/>
</dbReference>
<dbReference type="GO" id="GO:0005829">
    <property type="term" value="C:cytosol"/>
    <property type="evidence" value="ECO:0007669"/>
    <property type="project" value="TreeGrafter"/>
</dbReference>
<dbReference type="InterPro" id="IPR024083">
    <property type="entry name" value="Fumarase/histidase_N"/>
</dbReference>
<dbReference type="UniPathway" id="UPA00068">
    <property type="reaction ID" value="UER00114"/>
</dbReference>
<feature type="domain" description="Fumarate lyase N-terminal" evidence="11">
    <location>
        <begin position="6"/>
        <end position="297"/>
    </location>
</feature>
<organism evidence="13 14">
    <name type="scientific">Caldanaerobacter subterraneus</name>
    <dbReference type="NCBI Taxonomy" id="911092"/>
    <lineage>
        <taxon>Bacteria</taxon>
        <taxon>Bacillati</taxon>
        <taxon>Bacillota</taxon>
        <taxon>Clostridia</taxon>
        <taxon>Thermoanaerobacterales</taxon>
        <taxon>Thermoanaerobacteraceae</taxon>
        <taxon>Caldanaerobacter</taxon>
    </lineage>
</organism>
<sequence>MKLWGGRFKKDLDKLMEEFNSSISFDIRLLKYDIIGSIAHAKGLYKAGVLTEEELNLIEKGLKEILEESELKEIPQDEDVHSYVERLLVEKIGDVGRKLHTGRSRNDQVATDERLYLRDEIDEIKEDLIKLIDTLKEMAKTYKEAIIPGYTHLQRAQPVTFGHHLLAYVEMFKRDLSRVDDMMKRVNVMPLGSGALAGTTFDIDRKYVASLLGFDDITLNSIDGVSDRDFVIEFLSFASITMMHLSRFCEELILWSTKEFDFVEMDDRFSTGSSMMPQKKNPDAAELIRGKTGRVYGDLITILTVMKGLPLAYNKDMQEDKEALFDGIDTLKMSLKVFIEMIKTIKVKTDNMEKAAKYGYMNATDFADYLVQKGIPFRTAHEIAGKVVLYAIEKNLPIEELALEELKKFSDAIDEDVYEAIDIKNILKKRKTIGSPKI</sequence>
<accession>A0A7Y2L7Z9</accession>
<feature type="domain" description="Argininosuccinate lyase C-terminal" evidence="12">
    <location>
        <begin position="360"/>
        <end position="427"/>
    </location>
</feature>
<keyword evidence="6 10" id="KW-0963">Cytoplasm</keyword>
<proteinExistence type="inferred from homology"/>
<dbReference type="FunFam" id="1.10.275.10:FF:000002">
    <property type="entry name" value="Argininosuccinate lyase"/>
    <property type="match status" value="1"/>
</dbReference>
<evidence type="ECO:0000256" key="3">
    <source>
        <dbReference type="ARBA" id="ARBA00004941"/>
    </source>
</evidence>
<evidence type="ECO:0000256" key="4">
    <source>
        <dbReference type="ARBA" id="ARBA00005552"/>
    </source>
</evidence>
<dbReference type="InterPro" id="IPR000362">
    <property type="entry name" value="Fumarate_lyase_fam"/>
</dbReference>
<comment type="catalytic activity">
    <reaction evidence="1 10">
        <text>2-(N(omega)-L-arginino)succinate = fumarate + L-arginine</text>
        <dbReference type="Rhea" id="RHEA:24020"/>
        <dbReference type="ChEBI" id="CHEBI:29806"/>
        <dbReference type="ChEBI" id="CHEBI:32682"/>
        <dbReference type="ChEBI" id="CHEBI:57472"/>
        <dbReference type="EC" id="4.3.2.1"/>
    </reaction>
</comment>
<dbReference type="EC" id="4.3.2.1" evidence="5 10"/>
<evidence type="ECO:0000256" key="7">
    <source>
        <dbReference type="ARBA" id="ARBA00022571"/>
    </source>
</evidence>
<comment type="caution">
    <text evidence="13">The sequence shown here is derived from an EMBL/GenBank/DDBJ whole genome shotgun (WGS) entry which is preliminary data.</text>
</comment>
<dbReference type="Proteomes" id="UP000529861">
    <property type="component" value="Unassembled WGS sequence"/>
</dbReference>
<dbReference type="Gene3D" id="1.10.275.10">
    <property type="entry name" value="Fumarase/aspartase (N-terminal domain)"/>
    <property type="match status" value="1"/>
</dbReference>
<dbReference type="PANTHER" id="PTHR43814">
    <property type="entry name" value="ARGININOSUCCINATE LYASE"/>
    <property type="match status" value="1"/>
</dbReference>
<dbReference type="AlphaFoldDB" id="A0A7Y2L7Z9"/>
<evidence type="ECO:0000256" key="2">
    <source>
        <dbReference type="ARBA" id="ARBA00004496"/>
    </source>
</evidence>
<dbReference type="PROSITE" id="PS00163">
    <property type="entry name" value="FUMARATE_LYASES"/>
    <property type="match status" value="1"/>
</dbReference>
<dbReference type="CDD" id="cd01359">
    <property type="entry name" value="Argininosuccinate_lyase"/>
    <property type="match status" value="1"/>
</dbReference>
<dbReference type="Pfam" id="PF00206">
    <property type="entry name" value="Lyase_1"/>
    <property type="match status" value="1"/>
</dbReference>
<protein>
    <recommendedName>
        <fullName evidence="5 10">Argininosuccinate lyase</fullName>
        <shortName evidence="10">ASAL</shortName>
        <ecNumber evidence="5 10">4.3.2.1</ecNumber>
    </recommendedName>
    <alternativeName>
        <fullName evidence="10">Arginosuccinase</fullName>
    </alternativeName>
</protein>
<comment type="subcellular location">
    <subcellularLocation>
        <location evidence="2 10">Cytoplasm</location>
    </subcellularLocation>
</comment>
<dbReference type="HAMAP" id="MF_00006">
    <property type="entry name" value="Arg_succ_lyase"/>
    <property type="match status" value="1"/>
</dbReference>
<dbReference type="PRINTS" id="PR00145">
    <property type="entry name" value="ARGSUCLYASE"/>
</dbReference>
<gene>
    <name evidence="10 13" type="primary">argH</name>
    <name evidence="13" type="ORF">HKI81_06420</name>
</gene>
<dbReference type="EMBL" id="JABEQB010000015">
    <property type="protein sequence ID" value="NNG66877.1"/>
    <property type="molecule type" value="Genomic_DNA"/>
</dbReference>
<evidence type="ECO:0000256" key="8">
    <source>
        <dbReference type="ARBA" id="ARBA00022605"/>
    </source>
</evidence>
<evidence type="ECO:0000313" key="14">
    <source>
        <dbReference type="Proteomes" id="UP000529861"/>
    </source>
</evidence>
<evidence type="ECO:0000256" key="5">
    <source>
        <dbReference type="ARBA" id="ARBA00012338"/>
    </source>
</evidence>
<evidence type="ECO:0000313" key="13">
    <source>
        <dbReference type="EMBL" id="NNG66877.1"/>
    </source>
</evidence>
<dbReference type="Pfam" id="PF14698">
    <property type="entry name" value="ASL_C2"/>
    <property type="match status" value="1"/>
</dbReference>
<dbReference type="InterPro" id="IPR020557">
    <property type="entry name" value="Fumarate_lyase_CS"/>
</dbReference>
<evidence type="ECO:0000256" key="1">
    <source>
        <dbReference type="ARBA" id="ARBA00000985"/>
    </source>
</evidence>
<dbReference type="InterPro" id="IPR008948">
    <property type="entry name" value="L-Aspartase-like"/>
</dbReference>
<evidence type="ECO:0000259" key="12">
    <source>
        <dbReference type="Pfam" id="PF14698"/>
    </source>
</evidence>
<dbReference type="GO" id="GO:0004056">
    <property type="term" value="F:argininosuccinate lyase activity"/>
    <property type="evidence" value="ECO:0007669"/>
    <property type="project" value="UniProtKB-UniRule"/>
</dbReference>
<reference evidence="13 14" key="1">
    <citation type="submission" date="2020-04" db="EMBL/GenBank/DDBJ databases">
        <title>Draft genome sequence of Caldanaerobacter sunterraneus. strain 1523vc isolated from Griffin hot spring, Kamchatka, Russia.</title>
        <authorList>
            <person name="Toshchakov S.V."/>
            <person name="Podosokorskaya O.A."/>
            <person name="Kublanov I.V."/>
            <person name="Korzhenkov A."/>
            <person name="Patrushev M.V."/>
        </authorList>
    </citation>
    <scope>NUCLEOTIDE SEQUENCE [LARGE SCALE GENOMIC DNA]</scope>
    <source>
        <strain evidence="13 14">1523vc</strain>
    </source>
</reference>
<name>A0A7Y2L7Z9_9THEO</name>
<dbReference type="InterPro" id="IPR022761">
    <property type="entry name" value="Fumarate_lyase_N"/>
</dbReference>
<evidence type="ECO:0000259" key="11">
    <source>
        <dbReference type="Pfam" id="PF00206"/>
    </source>
</evidence>
<dbReference type="SUPFAM" id="SSF48557">
    <property type="entry name" value="L-aspartase-like"/>
    <property type="match status" value="1"/>
</dbReference>
<comment type="similarity">
    <text evidence="4">In the N-terminal section; belongs to the lyase 1 family. Argininosuccinate lyase subfamily.</text>
</comment>
<evidence type="ECO:0000256" key="10">
    <source>
        <dbReference type="HAMAP-Rule" id="MF_00006"/>
    </source>
</evidence>
<dbReference type="Gene3D" id="1.10.40.30">
    <property type="entry name" value="Fumarase/aspartase (C-terminal domain)"/>
    <property type="match status" value="1"/>
</dbReference>
<evidence type="ECO:0000256" key="6">
    <source>
        <dbReference type="ARBA" id="ARBA00022490"/>
    </source>
</evidence>
<dbReference type="GO" id="GO:0042450">
    <property type="term" value="P:L-arginine biosynthetic process via ornithine"/>
    <property type="evidence" value="ECO:0007669"/>
    <property type="project" value="UniProtKB-UniRule"/>
</dbReference>
<keyword evidence="8 10" id="KW-0028">Amino-acid biosynthesis</keyword>
<comment type="similarity">
    <text evidence="10">Belongs to the lyase 1 family. Argininosuccinate lyase subfamily.</text>
</comment>
<comment type="pathway">
    <text evidence="3 10">Amino-acid biosynthesis; L-arginine biosynthesis; L-arginine from L-ornithine and carbamoyl phosphate: step 3/3.</text>
</comment>
<dbReference type="RefSeq" id="WP_170270898.1">
    <property type="nucleotide sequence ID" value="NZ_JABEQB010000015.1"/>
</dbReference>
<dbReference type="InterPro" id="IPR009049">
    <property type="entry name" value="Argininosuccinate_lyase"/>
</dbReference>
<keyword evidence="7 10" id="KW-0055">Arginine biosynthesis</keyword>
<dbReference type="NCBIfam" id="TIGR00838">
    <property type="entry name" value="argH"/>
    <property type="match status" value="1"/>
</dbReference>
<dbReference type="PANTHER" id="PTHR43814:SF1">
    <property type="entry name" value="ARGININOSUCCINATE LYASE"/>
    <property type="match status" value="1"/>
</dbReference>